<feature type="region of interest" description="Disordered" evidence="1">
    <location>
        <begin position="680"/>
        <end position="719"/>
    </location>
</feature>
<dbReference type="STRING" id="1137138.A0A067NDK3"/>
<dbReference type="PANTHER" id="PTHR47642">
    <property type="entry name" value="ATP-DEPENDENT DNA HELICASE"/>
    <property type="match status" value="1"/>
</dbReference>
<dbReference type="InterPro" id="IPR025476">
    <property type="entry name" value="Helitron_helicase-like"/>
</dbReference>
<feature type="domain" description="Helitron helicase-like" evidence="2">
    <location>
        <begin position="247"/>
        <end position="411"/>
    </location>
</feature>
<dbReference type="AlphaFoldDB" id="A0A067NDK3"/>
<accession>A0A067NDK3</accession>
<dbReference type="SUPFAM" id="SSF52540">
    <property type="entry name" value="P-loop containing nucleoside triphosphate hydrolases"/>
    <property type="match status" value="2"/>
</dbReference>
<dbReference type="InterPro" id="IPR027417">
    <property type="entry name" value="P-loop_NTPase"/>
</dbReference>
<dbReference type="InterPro" id="IPR051055">
    <property type="entry name" value="PIF1_helicase"/>
</dbReference>
<gene>
    <name evidence="4" type="ORF">PLEOSDRAFT_1078941</name>
</gene>
<reference evidence="5" key="1">
    <citation type="journal article" date="2014" name="Proc. Natl. Acad. Sci. U.S.A.">
        <title>Extensive sampling of basidiomycete genomes demonstrates inadequacy of the white-rot/brown-rot paradigm for wood decay fungi.</title>
        <authorList>
            <person name="Riley R."/>
            <person name="Salamov A.A."/>
            <person name="Brown D.W."/>
            <person name="Nagy L.G."/>
            <person name="Floudas D."/>
            <person name="Held B.W."/>
            <person name="Levasseur A."/>
            <person name="Lombard V."/>
            <person name="Morin E."/>
            <person name="Otillar R."/>
            <person name="Lindquist E.A."/>
            <person name="Sun H."/>
            <person name="LaButti K.M."/>
            <person name="Schmutz J."/>
            <person name="Jabbour D."/>
            <person name="Luo H."/>
            <person name="Baker S.E."/>
            <person name="Pisabarro A.G."/>
            <person name="Walton J.D."/>
            <person name="Blanchette R.A."/>
            <person name="Henrissat B."/>
            <person name="Martin F."/>
            <person name="Cullen D."/>
            <person name="Hibbett D.S."/>
            <person name="Grigoriev I.V."/>
        </authorList>
    </citation>
    <scope>NUCLEOTIDE SEQUENCE [LARGE SCALE GENOMIC DNA]</scope>
    <source>
        <strain evidence="5">PC15</strain>
    </source>
</reference>
<protein>
    <submittedName>
        <fullName evidence="4">Uncharacterized protein</fullName>
    </submittedName>
</protein>
<evidence type="ECO:0000313" key="4">
    <source>
        <dbReference type="EMBL" id="KDQ25055.1"/>
    </source>
</evidence>
<dbReference type="InterPro" id="IPR046700">
    <property type="entry name" value="DUF6570"/>
</dbReference>
<feature type="compositionally biased region" description="Acidic residues" evidence="1">
    <location>
        <begin position="700"/>
        <end position="710"/>
    </location>
</feature>
<evidence type="ECO:0000313" key="5">
    <source>
        <dbReference type="Proteomes" id="UP000027073"/>
    </source>
</evidence>
<dbReference type="OrthoDB" id="3259294at2759"/>
<evidence type="ECO:0000256" key="1">
    <source>
        <dbReference type="SAM" id="MobiDB-lite"/>
    </source>
</evidence>
<evidence type="ECO:0000259" key="2">
    <source>
        <dbReference type="Pfam" id="PF14214"/>
    </source>
</evidence>
<name>A0A067NDK3_PLEO1</name>
<dbReference type="InParanoid" id="A0A067NDK3"/>
<evidence type="ECO:0000259" key="3">
    <source>
        <dbReference type="Pfam" id="PF20209"/>
    </source>
</evidence>
<dbReference type="Pfam" id="PF20209">
    <property type="entry name" value="DUF6570"/>
    <property type="match status" value="1"/>
</dbReference>
<organism evidence="4 5">
    <name type="scientific">Pleurotus ostreatus (strain PC15)</name>
    <name type="common">Oyster mushroom</name>
    <dbReference type="NCBI Taxonomy" id="1137138"/>
    <lineage>
        <taxon>Eukaryota</taxon>
        <taxon>Fungi</taxon>
        <taxon>Dikarya</taxon>
        <taxon>Basidiomycota</taxon>
        <taxon>Agaricomycotina</taxon>
        <taxon>Agaricomycetes</taxon>
        <taxon>Agaricomycetidae</taxon>
        <taxon>Agaricales</taxon>
        <taxon>Pleurotineae</taxon>
        <taxon>Pleurotaceae</taxon>
        <taxon>Pleurotus</taxon>
    </lineage>
</organism>
<dbReference type="Pfam" id="PF14214">
    <property type="entry name" value="Helitron_like_N"/>
    <property type="match status" value="1"/>
</dbReference>
<sequence length="1280" mass="145744">MCPPQGLWLGAVPAELQDLRFVEKLVIARVRYSNCFVRVSSGFRKMIANALAFESPVPKVYTRLPISKAELDEVLVILFTGPRRPEKDDLKRTPFLVRANKVRAALEWLILNHADYAQIVVDEENLDQYRDDIAPVTIQYKSTTSAKVSGTPAVNDMEEEDGTEEGPCPFVIHGLTGAQMEEMSSNALKTLALQYFSQSGRVLAIGQSSDFESIWNNPQLYPSMFPWLFPYGFGGVGSVYRMSTAAHKKWLLMYHDKRFQTDATFPFVAFSHEQIMKTSTNAFLLTEKSKFKAISDRIMSLNEDVLASIATRTANGEHVKPETADEKNCFDIKHQRNEIWSLMYHVGSPIWYITLSPVDIKHPISIYYADLFIQEILRFDADGPGIYGNVEAYYGTVEQQGRLSLHLHAMLWIMGSMSPQEIRNNLLAPDGIWRERILQWLEGCYMGEFLTGSQEDVENHVIKAKADGTYSNVHNCDRYLNKDGTQNKLHVYKGCKDNKWGKCKAWFPRKIVKETEVNETTGSIVMKKLEQWINTYTPIISYIVRSNTDVTSMLSGTAVKAVVAYARQIMTKVVNLMGAKLEMGSPMICMYLLGHQDHYTSHIFKVFYWTSYVSEARSYWHPDDAYKSTDKVALVKMNNRITGLSPVFDYVYRPDTLESMCLYDWAIRCKRVKPTKSKSKTASISDCNNDDDEDHKLDNDDFEADNEDTDQLLAPPRRDQGDREYYCSVMLALFLPWRSGKELKDKDQTWDEAFVSHNFSAQHVQVMNNFNLRYECLDAKDDFRTEMKTGADNGILQNTDDVDLQLEIDKMCASALRRNKAIKSMKALMQNSNWATPLLNKKASYAKLPRKSPREWRQLILSLRQQVTEARKQSSMETSNLGTLEPSQLKDYNYVKVVDKSYLEAAYVSSIHRELFCLNTEQNRAFTIVANHSVAENSGQLKMYIGGMGGTGKSQVLKALVHLFTSRNELHRLLVVAPTANAACTPFGGLNMIFAGDFAQLPPPIGGESVSLYSHSIGYSLKKLRQQEEAFGKVLWHQVTTVVILRQNMRQKSQTKEDAKFRTALENMRYRACTLEDVQFLRGRVLANIEGRASVCDAKFRDVSIITARHVNKDAINVLGEQRFAAEHNLSLTTFYYFDEVKGKKRATKVKLDEQIQRVLWEQPACSVEKKIPAKLNLCKGLPVMLRDNSATELCMTNGQEGTVFDWVAATGVYGQLVLDVLFVKLKSPPKDVQFEGLPLNVVPVLRTIVPTWILYGTVEKRNCCWHTDFARFQSICYLR</sequence>
<dbReference type="Gene3D" id="3.40.50.300">
    <property type="entry name" value="P-loop containing nucleotide triphosphate hydrolases"/>
    <property type="match status" value="1"/>
</dbReference>
<feature type="domain" description="DUF6570" evidence="3">
    <location>
        <begin position="6"/>
        <end position="127"/>
    </location>
</feature>
<dbReference type="VEuPathDB" id="FungiDB:PLEOSDRAFT_1078941"/>
<dbReference type="HOGENOM" id="CLU_001393_0_0_1"/>
<dbReference type="EMBL" id="KL198011">
    <property type="protein sequence ID" value="KDQ25055.1"/>
    <property type="molecule type" value="Genomic_DNA"/>
</dbReference>
<dbReference type="Proteomes" id="UP000027073">
    <property type="component" value="Unassembled WGS sequence"/>
</dbReference>
<proteinExistence type="predicted"/>